<name>A0A0F9XWG8_9ZZZZ</name>
<dbReference type="PANTHER" id="PTHR45526">
    <property type="entry name" value="TRANSCRIPTIONAL REGULATORY PROTEIN DPIA"/>
    <property type="match status" value="1"/>
</dbReference>
<dbReference type="SUPFAM" id="SSF52172">
    <property type="entry name" value="CheY-like"/>
    <property type="match status" value="1"/>
</dbReference>
<dbReference type="InterPro" id="IPR001789">
    <property type="entry name" value="Sig_transdc_resp-reg_receiver"/>
</dbReference>
<dbReference type="GO" id="GO:0000156">
    <property type="term" value="F:phosphorelay response regulator activity"/>
    <property type="evidence" value="ECO:0007669"/>
    <property type="project" value="TreeGrafter"/>
</dbReference>
<feature type="domain" description="Response regulatory" evidence="1">
    <location>
        <begin position="2"/>
        <end position="118"/>
    </location>
</feature>
<evidence type="ECO:0000313" key="2">
    <source>
        <dbReference type="EMBL" id="KKO03737.1"/>
    </source>
</evidence>
<organism evidence="2">
    <name type="scientific">marine sediment metagenome</name>
    <dbReference type="NCBI Taxonomy" id="412755"/>
    <lineage>
        <taxon>unclassified sequences</taxon>
        <taxon>metagenomes</taxon>
        <taxon>ecological metagenomes</taxon>
    </lineage>
</organism>
<dbReference type="Pfam" id="PF00072">
    <property type="entry name" value="Response_reg"/>
    <property type="match status" value="1"/>
</dbReference>
<reference evidence="2" key="1">
    <citation type="journal article" date="2015" name="Nature">
        <title>Complex archaea that bridge the gap between prokaryotes and eukaryotes.</title>
        <authorList>
            <person name="Spang A."/>
            <person name="Saw J.H."/>
            <person name="Jorgensen S.L."/>
            <person name="Zaremba-Niedzwiedzka K."/>
            <person name="Martijn J."/>
            <person name="Lind A.E."/>
            <person name="van Eijk R."/>
            <person name="Schleper C."/>
            <person name="Guy L."/>
            <person name="Ettema T.J."/>
        </authorList>
    </citation>
    <scope>NUCLEOTIDE SEQUENCE</scope>
</reference>
<dbReference type="SMART" id="SM00448">
    <property type="entry name" value="REC"/>
    <property type="match status" value="1"/>
</dbReference>
<dbReference type="PROSITE" id="PS50110">
    <property type="entry name" value="RESPONSE_REGULATORY"/>
    <property type="match status" value="1"/>
</dbReference>
<gene>
    <name evidence="2" type="ORF">LCGC14_0091640</name>
</gene>
<dbReference type="CDD" id="cd00156">
    <property type="entry name" value="REC"/>
    <property type="match status" value="1"/>
</dbReference>
<dbReference type="EMBL" id="LAZR01000025">
    <property type="protein sequence ID" value="KKO03737.1"/>
    <property type="molecule type" value="Genomic_DNA"/>
</dbReference>
<comment type="caution">
    <text evidence="2">The sequence shown here is derived from an EMBL/GenBank/DDBJ whole genome shotgun (WGS) entry which is preliminary data.</text>
</comment>
<dbReference type="Gene3D" id="3.40.50.2300">
    <property type="match status" value="1"/>
</dbReference>
<evidence type="ECO:0000259" key="1">
    <source>
        <dbReference type="PROSITE" id="PS50110"/>
    </source>
</evidence>
<sequence>MNIMIVEDDPWISELLQQILGHLMPSAQLFCFTEVIPAKNQLKRAPINLLISDLRLPDGSGLDVIADARHVSPASARILITAHIDRDTVVAARKAGITEVIAKPFKIDDLKTRLSRILNQEQISSEAAISDGLIGDVTGFLKERIKQPLQLAWSAPLAQQQAAEMQTWMADNDAINFVHQQPLLALVLISRANKLALNRSDAPNTGILEAYQYLGANLFAELAQRLSRTRVALTEPALRQLHDALHLKQTALSNTLESLAAHHAVAEGPLKAAVTFCFLGEGAVLCALQQFINYGQSVADETVEQLVKEFAPAFGNRIKIQLKLPFLLRELTGALFQMPQAHPRKDLIIMRIAALESGFVAESDELSQLRRWIGLPTTSSSPVTDE</sequence>
<dbReference type="InterPro" id="IPR051271">
    <property type="entry name" value="2C-system_Tx_regulators"/>
</dbReference>
<dbReference type="PANTHER" id="PTHR45526:SF1">
    <property type="entry name" value="TRANSCRIPTIONAL REGULATORY PROTEIN DCUR-RELATED"/>
    <property type="match status" value="1"/>
</dbReference>
<dbReference type="AlphaFoldDB" id="A0A0F9XWG8"/>
<proteinExistence type="predicted"/>
<accession>A0A0F9XWG8</accession>
<protein>
    <recommendedName>
        <fullName evidence="1">Response regulatory domain-containing protein</fullName>
    </recommendedName>
</protein>
<dbReference type="InterPro" id="IPR011006">
    <property type="entry name" value="CheY-like_superfamily"/>
</dbReference>